<evidence type="ECO:0000313" key="3">
    <source>
        <dbReference type="Proteomes" id="UP001470230"/>
    </source>
</evidence>
<protein>
    <submittedName>
        <fullName evidence="2">Uncharacterized protein</fullName>
    </submittedName>
</protein>
<name>A0ABR2KQU8_9EUKA</name>
<dbReference type="EMBL" id="JAPFFF010000003">
    <property type="protein sequence ID" value="KAK8893208.1"/>
    <property type="molecule type" value="Genomic_DNA"/>
</dbReference>
<reference evidence="2 3" key="1">
    <citation type="submission" date="2024-04" db="EMBL/GenBank/DDBJ databases">
        <title>Tritrichomonas musculus Genome.</title>
        <authorList>
            <person name="Alves-Ferreira E."/>
            <person name="Grigg M."/>
            <person name="Lorenzi H."/>
            <person name="Galac M."/>
        </authorList>
    </citation>
    <scope>NUCLEOTIDE SEQUENCE [LARGE SCALE GENOMIC DNA]</scope>
    <source>
        <strain evidence="2 3">EAF2021</strain>
    </source>
</reference>
<accession>A0ABR2KQU8</accession>
<keyword evidence="3" id="KW-1185">Reference proteome</keyword>
<evidence type="ECO:0000256" key="1">
    <source>
        <dbReference type="SAM" id="MobiDB-lite"/>
    </source>
</evidence>
<gene>
    <name evidence="2" type="ORF">M9Y10_021624</name>
</gene>
<evidence type="ECO:0000313" key="2">
    <source>
        <dbReference type="EMBL" id="KAK8893208.1"/>
    </source>
</evidence>
<sequence>MLDPDEWPARLEAQNALKASETTRNPLIKDNPELRNNHESICKPLPFPQIGYNVAPPISNQPKEQMDESQTLWNQLSSMLQTTSAFDHFKQISNKQQERINTQQLKLLQTETIFSKLESVVVNFINEQNEKKKNALEIQLMMKLIFDKRSKQ</sequence>
<dbReference type="Proteomes" id="UP001470230">
    <property type="component" value="Unassembled WGS sequence"/>
</dbReference>
<comment type="caution">
    <text evidence="2">The sequence shown here is derived from an EMBL/GenBank/DDBJ whole genome shotgun (WGS) entry which is preliminary data.</text>
</comment>
<feature type="region of interest" description="Disordered" evidence="1">
    <location>
        <begin position="15"/>
        <end position="35"/>
    </location>
</feature>
<organism evidence="2 3">
    <name type="scientific">Tritrichomonas musculus</name>
    <dbReference type="NCBI Taxonomy" id="1915356"/>
    <lineage>
        <taxon>Eukaryota</taxon>
        <taxon>Metamonada</taxon>
        <taxon>Parabasalia</taxon>
        <taxon>Tritrichomonadida</taxon>
        <taxon>Tritrichomonadidae</taxon>
        <taxon>Tritrichomonas</taxon>
    </lineage>
</organism>
<proteinExistence type="predicted"/>